<dbReference type="EMBL" id="JAHUTI010000691">
    <property type="protein sequence ID" value="MED6232340.1"/>
    <property type="molecule type" value="Genomic_DNA"/>
</dbReference>
<keyword evidence="3" id="KW-1185">Reference proteome</keyword>
<feature type="region of interest" description="Disordered" evidence="1">
    <location>
        <begin position="142"/>
        <end position="168"/>
    </location>
</feature>
<feature type="compositionally biased region" description="Low complexity" evidence="1">
    <location>
        <begin position="142"/>
        <end position="154"/>
    </location>
</feature>
<name>A0ABU7A386_9TELE</name>
<feature type="region of interest" description="Disordered" evidence="1">
    <location>
        <begin position="1"/>
        <end position="40"/>
    </location>
</feature>
<reference evidence="2 3" key="1">
    <citation type="submission" date="2021-07" db="EMBL/GenBank/DDBJ databases">
        <authorList>
            <person name="Palmer J.M."/>
        </authorList>
    </citation>
    <scope>NUCLEOTIDE SEQUENCE [LARGE SCALE GENOMIC DNA]</scope>
    <source>
        <strain evidence="2 3">AT_MEX2019</strain>
        <tissue evidence="2">Muscle</tissue>
    </source>
</reference>
<evidence type="ECO:0000313" key="2">
    <source>
        <dbReference type="EMBL" id="MED6232340.1"/>
    </source>
</evidence>
<gene>
    <name evidence="2" type="ORF">ATANTOWER_027907</name>
</gene>
<sequence>MYKEHFRSPGRAKKAELRPTSAHRRNNPQPRPDFLFPRSLRSSYRPTRTLLLPLPPVDTGRPLFPPLNHFLSHNPVLACPENPLGKTNSNSLEPMPPISDRAHKPQLTETPAAIDSLLPNALRTPNKTVDYQRNVNPLSAQQLRQQAGGQLQTRPQTSNPSAAPHSFARTPYRKCCSTRTQDFRCAFTCM</sequence>
<evidence type="ECO:0000256" key="1">
    <source>
        <dbReference type="SAM" id="MobiDB-lite"/>
    </source>
</evidence>
<evidence type="ECO:0000313" key="3">
    <source>
        <dbReference type="Proteomes" id="UP001345963"/>
    </source>
</evidence>
<comment type="caution">
    <text evidence="2">The sequence shown here is derived from an EMBL/GenBank/DDBJ whole genome shotgun (WGS) entry which is preliminary data.</text>
</comment>
<organism evidence="2 3">
    <name type="scientific">Ataeniobius toweri</name>
    <dbReference type="NCBI Taxonomy" id="208326"/>
    <lineage>
        <taxon>Eukaryota</taxon>
        <taxon>Metazoa</taxon>
        <taxon>Chordata</taxon>
        <taxon>Craniata</taxon>
        <taxon>Vertebrata</taxon>
        <taxon>Euteleostomi</taxon>
        <taxon>Actinopterygii</taxon>
        <taxon>Neopterygii</taxon>
        <taxon>Teleostei</taxon>
        <taxon>Neoteleostei</taxon>
        <taxon>Acanthomorphata</taxon>
        <taxon>Ovalentaria</taxon>
        <taxon>Atherinomorphae</taxon>
        <taxon>Cyprinodontiformes</taxon>
        <taxon>Goodeidae</taxon>
        <taxon>Ataeniobius</taxon>
    </lineage>
</organism>
<dbReference type="Proteomes" id="UP001345963">
    <property type="component" value="Unassembled WGS sequence"/>
</dbReference>
<proteinExistence type="predicted"/>
<accession>A0ABU7A386</accession>
<protein>
    <submittedName>
        <fullName evidence="2">Uncharacterized protein</fullName>
    </submittedName>
</protein>
<feature type="compositionally biased region" description="Basic and acidic residues" evidence="1">
    <location>
        <begin position="1"/>
        <end position="17"/>
    </location>
</feature>